<name>A0A1X0P9D7_9TRYP</name>
<dbReference type="PANTHER" id="PTHR40741:SF1">
    <property type="entry name" value="AMASTIN"/>
    <property type="match status" value="1"/>
</dbReference>
<evidence type="ECO:0008006" key="4">
    <source>
        <dbReference type="Google" id="ProtNLM"/>
    </source>
</evidence>
<sequence length="213" mass="22939">MCQKYCKLCCFLSSFSPFTVNKSKAIPFEPGCTKTMICARVFVLILAIVATACAACANVFAVFQKEVAGVKTIQTLWYSKVSAGPSDTVSKVADSVCAQFKLFFTVCEGVTVGAAGLGFIVVLLAIVRLFTGPALCFLKCLISFLLSLAFAASGVCVALVVYGYLKGYCQDDAILAPLYLPFKESGFDFWVSFYLICIACGLFMITNLFQCCA</sequence>
<dbReference type="GeneID" id="39980836"/>
<dbReference type="OrthoDB" id="250783at2759"/>
<feature type="transmembrane region" description="Helical" evidence="1">
    <location>
        <begin position="142"/>
        <end position="165"/>
    </location>
</feature>
<dbReference type="VEuPathDB" id="TriTrypDB:TM35_000013750"/>
<protein>
    <recommendedName>
        <fullName evidence="4">Amastin surface glycoprotein</fullName>
    </recommendedName>
</protein>
<reference evidence="2 3" key="1">
    <citation type="submission" date="2017-03" db="EMBL/GenBank/DDBJ databases">
        <title>An alternative strategy for trypanosome survival in the mammalian bloodstream revealed through genome and transcriptome analysis of the ubiquitous bovine parasite Trypanosoma (Megatrypanum) theileri.</title>
        <authorList>
            <person name="Kelly S."/>
            <person name="Ivens A."/>
            <person name="Mott A."/>
            <person name="O'Neill E."/>
            <person name="Emms D."/>
            <person name="Macleod O."/>
            <person name="Voorheis P."/>
            <person name="Matthews J."/>
            <person name="Matthews K."/>
            <person name="Carrington M."/>
        </authorList>
    </citation>
    <scope>NUCLEOTIDE SEQUENCE [LARGE SCALE GENOMIC DNA]</scope>
    <source>
        <strain evidence="2">Edinburgh</strain>
    </source>
</reference>
<keyword evidence="1" id="KW-1133">Transmembrane helix</keyword>
<keyword evidence="3" id="KW-1185">Reference proteome</keyword>
<keyword evidence="1" id="KW-0472">Membrane</keyword>
<feature type="transmembrane region" description="Helical" evidence="1">
    <location>
        <begin position="41"/>
        <end position="63"/>
    </location>
</feature>
<accession>A0A1X0P9D7</accession>
<dbReference type="RefSeq" id="XP_028887564.1">
    <property type="nucleotide sequence ID" value="XM_029021056.1"/>
</dbReference>
<organism evidence="2 3">
    <name type="scientific">Trypanosoma theileri</name>
    <dbReference type="NCBI Taxonomy" id="67003"/>
    <lineage>
        <taxon>Eukaryota</taxon>
        <taxon>Discoba</taxon>
        <taxon>Euglenozoa</taxon>
        <taxon>Kinetoplastea</taxon>
        <taxon>Metakinetoplastina</taxon>
        <taxon>Trypanosomatida</taxon>
        <taxon>Trypanosomatidae</taxon>
        <taxon>Trypanosoma</taxon>
    </lineage>
</organism>
<feature type="transmembrane region" description="Helical" evidence="1">
    <location>
        <begin position="110"/>
        <end position="130"/>
    </location>
</feature>
<evidence type="ECO:0000313" key="2">
    <source>
        <dbReference type="EMBL" id="ORC93498.1"/>
    </source>
</evidence>
<dbReference type="EMBL" id="NBCO01000001">
    <property type="protein sequence ID" value="ORC93498.1"/>
    <property type="molecule type" value="Genomic_DNA"/>
</dbReference>
<keyword evidence="1" id="KW-0812">Transmembrane</keyword>
<comment type="caution">
    <text evidence="2">The sequence shown here is derived from an EMBL/GenBank/DDBJ whole genome shotgun (WGS) entry which is preliminary data.</text>
</comment>
<dbReference type="AlphaFoldDB" id="A0A1X0P9D7"/>
<gene>
    <name evidence="2" type="ORF">TM35_000013750</name>
</gene>
<proteinExistence type="predicted"/>
<dbReference type="Proteomes" id="UP000192257">
    <property type="component" value="Unassembled WGS sequence"/>
</dbReference>
<dbReference type="PANTHER" id="PTHR40741">
    <property type="entry name" value="AMASTIN-RELATED"/>
    <property type="match status" value="1"/>
</dbReference>
<feature type="transmembrane region" description="Helical" evidence="1">
    <location>
        <begin position="189"/>
        <end position="209"/>
    </location>
</feature>
<evidence type="ECO:0000313" key="3">
    <source>
        <dbReference type="Proteomes" id="UP000192257"/>
    </source>
</evidence>
<evidence type="ECO:0000256" key="1">
    <source>
        <dbReference type="SAM" id="Phobius"/>
    </source>
</evidence>